<protein>
    <submittedName>
        <fullName evidence="4">GCN5 family acetyltransferase</fullName>
    </submittedName>
</protein>
<evidence type="ECO:0000259" key="3">
    <source>
        <dbReference type="PROSITE" id="PS51186"/>
    </source>
</evidence>
<dbReference type="PANTHER" id="PTHR43877:SF2">
    <property type="entry name" value="AMINOALKYLPHOSPHONATE N-ACETYLTRANSFERASE-RELATED"/>
    <property type="match status" value="1"/>
</dbReference>
<gene>
    <name evidence="4" type="ORF">A3783_05075</name>
</gene>
<dbReference type="InterPro" id="IPR000182">
    <property type="entry name" value="GNAT_dom"/>
</dbReference>
<evidence type="ECO:0000256" key="1">
    <source>
        <dbReference type="ARBA" id="ARBA00022679"/>
    </source>
</evidence>
<accession>A0ABX2VBJ1</accession>
<dbReference type="Proteomes" id="UP000078447">
    <property type="component" value="Unassembled WGS sequence"/>
</dbReference>
<keyword evidence="1" id="KW-0808">Transferase</keyword>
<dbReference type="SUPFAM" id="SSF55729">
    <property type="entry name" value="Acyl-CoA N-acyltransferases (Nat)"/>
    <property type="match status" value="1"/>
</dbReference>
<sequence>MIRQATTQDVKQIAALLRHKAELLQAGGSEQWSAYLQADLDALVAADLSAGRLYVYERDSRLLGSIALLPSLDWDKALWDDAEGLYIHRIVVSESAKGLGVGKQLIQHVIAVATAEQERLRLDCVATNSFLNTYYPSFGFESRGIRDGFSTYEYPVAVLSH</sequence>
<dbReference type="Gene3D" id="3.40.630.30">
    <property type="match status" value="1"/>
</dbReference>
<feature type="domain" description="N-acetyltransferase" evidence="3">
    <location>
        <begin position="1"/>
        <end position="161"/>
    </location>
</feature>
<dbReference type="PROSITE" id="PS51186">
    <property type="entry name" value="GNAT"/>
    <property type="match status" value="1"/>
</dbReference>
<proteinExistence type="predicted"/>
<evidence type="ECO:0000313" key="5">
    <source>
        <dbReference type="Proteomes" id="UP000078447"/>
    </source>
</evidence>
<dbReference type="CDD" id="cd04301">
    <property type="entry name" value="NAT_SF"/>
    <property type="match status" value="1"/>
</dbReference>
<evidence type="ECO:0000256" key="2">
    <source>
        <dbReference type="ARBA" id="ARBA00023315"/>
    </source>
</evidence>
<dbReference type="RefSeq" id="WP_028106171.1">
    <property type="nucleotide sequence ID" value="NZ_LVVL01000001.1"/>
</dbReference>
<organism evidence="4 5">
    <name type="scientific">Exiguobacterium undae</name>
    <dbReference type="NCBI Taxonomy" id="169177"/>
    <lineage>
        <taxon>Bacteria</taxon>
        <taxon>Bacillati</taxon>
        <taxon>Bacillota</taxon>
        <taxon>Bacilli</taxon>
        <taxon>Bacillales</taxon>
        <taxon>Bacillales Family XII. Incertae Sedis</taxon>
        <taxon>Exiguobacterium</taxon>
    </lineage>
</organism>
<reference evidence="4 5" key="1">
    <citation type="submission" date="2016-03" db="EMBL/GenBank/DDBJ databases">
        <authorList>
            <person name="Cho S.-Y."/>
            <person name="Lim S."/>
            <person name="Kim H."/>
            <person name="Soh E.H."/>
            <person name="Moon J.S."/>
        </authorList>
    </citation>
    <scope>NUCLEOTIDE SEQUENCE [LARGE SCALE GENOMIC DNA]</scope>
    <source>
        <strain evidence="4 5">KCTC 3810</strain>
    </source>
</reference>
<keyword evidence="2" id="KW-0012">Acyltransferase</keyword>
<keyword evidence="5" id="KW-1185">Reference proteome</keyword>
<evidence type="ECO:0000313" key="4">
    <source>
        <dbReference type="EMBL" id="OAN15313.1"/>
    </source>
</evidence>
<dbReference type="InterPro" id="IPR050832">
    <property type="entry name" value="Bact_Acetyltransf"/>
</dbReference>
<dbReference type="EMBL" id="LVVL01000001">
    <property type="protein sequence ID" value="OAN15313.1"/>
    <property type="molecule type" value="Genomic_DNA"/>
</dbReference>
<dbReference type="Pfam" id="PF00583">
    <property type="entry name" value="Acetyltransf_1"/>
    <property type="match status" value="1"/>
</dbReference>
<dbReference type="PANTHER" id="PTHR43877">
    <property type="entry name" value="AMINOALKYLPHOSPHONATE N-ACETYLTRANSFERASE-RELATED-RELATED"/>
    <property type="match status" value="1"/>
</dbReference>
<name>A0ABX2VBJ1_9BACL</name>
<comment type="caution">
    <text evidence="4">The sequence shown here is derived from an EMBL/GenBank/DDBJ whole genome shotgun (WGS) entry which is preliminary data.</text>
</comment>
<dbReference type="InterPro" id="IPR016181">
    <property type="entry name" value="Acyl_CoA_acyltransferase"/>
</dbReference>